<evidence type="ECO:0000313" key="2">
    <source>
        <dbReference type="EMBL" id="QNO57823.1"/>
    </source>
</evidence>
<reference evidence="2" key="1">
    <citation type="submission" date="2020-06" db="EMBL/GenBank/DDBJ databases">
        <title>Unique genomic features of the anaerobic methanotrophic archaea.</title>
        <authorList>
            <person name="Chadwick G.L."/>
            <person name="Skennerton C.T."/>
            <person name="Laso-Perez R."/>
            <person name="Leu A.O."/>
            <person name="Speth D.R."/>
            <person name="Yu H."/>
            <person name="Morgan-Lang C."/>
            <person name="Hatzenpichler R."/>
            <person name="Goudeau D."/>
            <person name="Malmstrom R."/>
            <person name="Brazelton W.J."/>
            <person name="Woyke T."/>
            <person name="Hallam S.J."/>
            <person name="Tyson G.W."/>
            <person name="Wegener G."/>
            <person name="Boetius A."/>
            <person name="Orphan V."/>
        </authorList>
    </citation>
    <scope>NUCLEOTIDE SEQUENCE</scope>
</reference>
<evidence type="ECO:0000259" key="1">
    <source>
        <dbReference type="Pfam" id="PF17746"/>
    </source>
</evidence>
<dbReference type="InterPro" id="IPR041465">
    <property type="entry name" value="SfsA_N"/>
</dbReference>
<sequence>MKNFPINLDQAVKAVFLERPNRFLVRCIADGLGIINAYLPNPGRLWELLLPGATLYLYPDTP</sequence>
<dbReference type="AlphaFoldDB" id="A0A7G9ZC39"/>
<feature type="domain" description="SfsA N-terminal OB" evidence="1">
    <location>
        <begin position="17"/>
        <end position="58"/>
    </location>
</feature>
<dbReference type="Pfam" id="PF17746">
    <property type="entry name" value="SfsA_N"/>
    <property type="match status" value="1"/>
</dbReference>
<dbReference type="Gene3D" id="2.40.50.580">
    <property type="match status" value="1"/>
</dbReference>
<protein>
    <submittedName>
        <fullName evidence="2">Sugar fermentation stimulation protein A</fullName>
    </submittedName>
</protein>
<proteinExistence type="predicted"/>
<dbReference type="EMBL" id="MT631703">
    <property type="protein sequence ID" value="QNO57823.1"/>
    <property type="molecule type" value="Genomic_DNA"/>
</dbReference>
<name>A0A7G9ZC39_9EURY</name>
<organism evidence="2">
    <name type="scientific">Candidatus Methanophaga sp. ANME-1 ERB7</name>
    <dbReference type="NCBI Taxonomy" id="2759913"/>
    <lineage>
        <taxon>Archaea</taxon>
        <taxon>Methanobacteriati</taxon>
        <taxon>Methanobacteriota</taxon>
        <taxon>Stenosarchaea group</taxon>
        <taxon>Methanomicrobia</taxon>
        <taxon>Candidatus Methanophagales</taxon>
        <taxon>Candidatus Methanophagaceae</taxon>
        <taxon>Candidatus Methanophaga</taxon>
    </lineage>
</organism>
<gene>
    <name evidence="2" type="primary">sfsA_2</name>
    <name evidence="2" type="ORF">BICGGCBA_00009</name>
</gene>
<accession>A0A7G9ZC39</accession>